<protein>
    <recommendedName>
        <fullName evidence="6 8">Phosphoglucosamine mutase</fullName>
        <ecNumber evidence="6 8">5.4.2.10</ecNumber>
    </recommendedName>
</protein>
<evidence type="ECO:0000259" key="9">
    <source>
        <dbReference type="Pfam" id="PF00408"/>
    </source>
</evidence>
<sequence>MTRHLFGTDGIRGTANIEPMTAETALRVAMASALQFRRGDHRHRVVIGKDTRLSGYLLEPAMTAGFISMGMDVVLLGPLPTPAVAMLTRSLRADLGVMISASHNPFQDNGIKLFGPDGYKLSDAVEMTIEARLEQPFASDLAGSADLGRAARLEDATGRYIEYVKNTFPRGLRLDGLKIVVDCANGAAYRVAPKVLYELGADVIPVGVNPDGLNINKGCGATATQTLQEQVVAHGAHLGIALDGDADRLIMVDEAGRVVDGDQVMALIASSWARAQSLKGGGVVATVMSNLGMERHLKGLGLQLARTPVGDRYVVEHMREHGYNVGGEQSGHVVLSDYSTTGDGLIAALQVLAVLIQAGGKEASAVCRVFDPVPQKLTNVRFAAGSKPLEVNVVQEAIREGEARLNGSGRLLIRKSGTEPVIRVMAEGDDEGLVHTVVADIAAAIQDAARPVEVTP</sequence>
<dbReference type="PANTHER" id="PTHR42946:SF1">
    <property type="entry name" value="PHOSPHOGLUCOMUTASE (ALPHA-D-GLUCOSE-1,6-BISPHOSPHATE-DEPENDENT)"/>
    <property type="match status" value="1"/>
</dbReference>
<dbReference type="SUPFAM" id="SSF53738">
    <property type="entry name" value="Phosphoglucomutase, first 3 domains"/>
    <property type="match status" value="3"/>
</dbReference>
<dbReference type="InterPro" id="IPR016066">
    <property type="entry name" value="A-D-PHexomutase_CS"/>
</dbReference>
<feature type="binding site" evidence="6">
    <location>
        <position position="245"/>
    </location>
    <ligand>
        <name>Mg(2+)</name>
        <dbReference type="ChEBI" id="CHEBI:18420"/>
    </ligand>
</feature>
<keyword evidence="2 6" id="KW-0597">Phosphoprotein</keyword>
<dbReference type="RefSeq" id="WP_209763953.1">
    <property type="nucleotide sequence ID" value="NZ_JAGINP010000002.1"/>
</dbReference>
<comment type="catalytic activity">
    <reaction evidence="6 8">
        <text>alpha-D-glucosamine 1-phosphate = D-glucosamine 6-phosphate</text>
        <dbReference type="Rhea" id="RHEA:23424"/>
        <dbReference type="ChEBI" id="CHEBI:58516"/>
        <dbReference type="ChEBI" id="CHEBI:58725"/>
        <dbReference type="EC" id="5.4.2.10"/>
    </reaction>
</comment>
<feature type="modified residue" description="Phosphoserine" evidence="6">
    <location>
        <position position="102"/>
    </location>
</feature>
<evidence type="ECO:0000256" key="8">
    <source>
        <dbReference type="RuleBase" id="RU004327"/>
    </source>
</evidence>
<comment type="caution">
    <text evidence="13">The sequence shown here is derived from an EMBL/GenBank/DDBJ whole genome shotgun (WGS) entry which is preliminary data.</text>
</comment>
<accession>A0ABS4SEC3</accession>
<feature type="binding site" evidence="6">
    <location>
        <position position="247"/>
    </location>
    <ligand>
        <name>Mg(2+)</name>
        <dbReference type="ChEBI" id="CHEBI:18420"/>
    </ligand>
</feature>
<comment type="cofactor">
    <cofactor evidence="6">
        <name>Mg(2+)</name>
        <dbReference type="ChEBI" id="CHEBI:18420"/>
    </cofactor>
    <text evidence="6">Binds 1 Mg(2+) ion per subunit.</text>
</comment>
<dbReference type="EC" id="5.4.2.10" evidence="6 8"/>
<evidence type="ECO:0000313" key="13">
    <source>
        <dbReference type="EMBL" id="MBP2290928.1"/>
    </source>
</evidence>
<dbReference type="PRINTS" id="PR00509">
    <property type="entry name" value="PGMPMM"/>
</dbReference>
<dbReference type="InterPro" id="IPR005844">
    <property type="entry name" value="A-D-PHexomutase_a/b/a-I"/>
</dbReference>
<dbReference type="Pfam" id="PF02879">
    <property type="entry name" value="PGM_PMM_II"/>
    <property type="match status" value="1"/>
</dbReference>
<dbReference type="SUPFAM" id="SSF55957">
    <property type="entry name" value="Phosphoglucomutase, C-terminal domain"/>
    <property type="match status" value="1"/>
</dbReference>
<evidence type="ECO:0000259" key="10">
    <source>
        <dbReference type="Pfam" id="PF02878"/>
    </source>
</evidence>
<reference evidence="13 14" key="1">
    <citation type="submission" date="2021-03" db="EMBL/GenBank/DDBJ databases">
        <title>Genomic Encyclopedia of Type Strains, Phase III (KMG-III): the genomes of soil and plant-associated and newly described type strains.</title>
        <authorList>
            <person name="Whitman W."/>
        </authorList>
    </citation>
    <scope>NUCLEOTIDE SEQUENCE [LARGE SCALE GENOMIC DNA]</scope>
    <source>
        <strain evidence="13 14">IMMIB AFH-6</strain>
    </source>
</reference>
<dbReference type="InterPro" id="IPR050060">
    <property type="entry name" value="Phosphoglucosamine_mutase"/>
</dbReference>
<evidence type="ECO:0000259" key="11">
    <source>
        <dbReference type="Pfam" id="PF02879"/>
    </source>
</evidence>
<evidence type="ECO:0000259" key="12">
    <source>
        <dbReference type="Pfam" id="PF02880"/>
    </source>
</evidence>
<comment type="function">
    <text evidence="6 8">Catalyzes the conversion of glucosamine-6-phosphate to glucosamine-1-phosphate.</text>
</comment>
<proteinExistence type="inferred from homology"/>
<dbReference type="Gene3D" id="3.30.310.50">
    <property type="entry name" value="Alpha-D-phosphohexomutase, C-terminal domain"/>
    <property type="match status" value="1"/>
</dbReference>
<comment type="similarity">
    <text evidence="1 6 7">Belongs to the phosphohexose mutase family.</text>
</comment>
<keyword evidence="4 6" id="KW-0460">Magnesium</keyword>
<feature type="binding site" evidence="6">
    <location>
        <position position="243"/>
    </location>
    <ligand>
        <name>Mg(2+)</name>
        <dbReference type="ChEBI" id="CHEBI:18420"/>
    </ligand>
</feature>
<dbReference type="Pfam" id="PF02880">
    <property type="entry name" value="PGM_PMM_III"/>
    <property type="match status" value="1"/>
</dbReference>
<dbReference type="Pfam" id="PF00408">
    <property type="entry name" value="PGM_PMM_IV"/>
    <property type="match status" value="1"/>
</dbReference>
<dbReference type="InterPro" id="IPR005846">
    <property type="entry name" value="A-D-PHexomutase_a/b/a-III"/>
</dbReference>
<keyword evidence="3 6" id="KW-0479">Metal-binding</keyword>
<organism evidence="13 14">
    <name type="scientific">Azospirillum rugosum</name>
    <dbReference type="NCBI Taxonomy" id="416170"/>
    <lineage>
        <taxon>Bacteria</taxon>
        <taxon>Pseudomonadati</taxon>
        <taxon>Pseudomonadota</taxon>
        <taxon>Alphaproteobacteria</taxon>
        <taxon>Rhodospirillales</taxon>
        <taxon>Azospirillaceae</taxon>
        <taxon>Azospirillum</taxon>
    </lineage>
</organism>
<dbReference type="Gene3D" id="3.40.120.10">
    <property type="entry name" value="Alpha-D-Glucose-1,6-Bisphosphate, subunit A, domain 3"/>
    <property type="match status" value="3"/>
</dbReference>
<evidence type="ECO:0000256" key="5">
    <source>
        <dbReference type="ARBA" id="ARBA00023235"/>
    </source>
</evidence>
<comment type="PTM">
    <text evidence="6">Activated by phosphorylation.</text>
</comment>
<feature type="active site" description="Phosphoserine intermediate" evidence="6">
    <location>
        <position position="102"/>
    </location>
</feature>
<dbReference type="GO" id="GO:0008966">
    <property type="term" value="F:phosphoglucosamine mutase activity"/>
    <property type="evidence" value="ECO:0007669"/>
    <property type="project" value="UniProtKB-EC"/>
</dbReference>
<feature type="domain" description="Alpha-D-phosphohexomutase alpha/beta/alpha" evidence="12">
    <location>
        <begin position="260"/>
        <end position="367"/>
    </location>
</feature>
<dbReference type="NCBIfam" id="TIGR01455">
    <property type="entry name" value="glmM"/>
    <property type="match status" value="1"/>
</dbReference>
<keyword evidence="14" id="KW-1185">Reference proteome</keyword>
<keyword evidence="5 6" id="KW-0413">Isomerase</keyword>
<dbReference type="Pfam" id="PF02878">
    <property type="entry name" value="PGM_PMM_I"/>
    <property type="match status" value="1"/>
</dbReference>
<dbReference type="Proteomes" id="UP000781958">
    <property type="component" value="Unassembled WGS sequence"/>
</dbReference>
<dbReference type="NCBIfam" id="NF008139">
    <property type="entry name" value="PRK10887.1"/>
    <property type="match status" value="1"/>
</dbReference>
<dbReference type="InterPro" id="IPR005845">
    <property type="entry name" value="A-D-PHexomutase_a/b/a-II"/>
</dbReference>
<feature type="domain" description="Alpha-D-phosphohexomutase alpha/beta/alpha" evidence="11">
    <location>
        <begin position="159"/>
        <end position="256"/>
    </location>
</feature>
<evidence type="ECO:0000256" key="1">
    <source>
        <dbReference type="ARBA" id="ARBA00010231"/>
    </source>
</evidence>
<evidence type="ECO:0000256" key="7">
    <source>
        <dbReference type="RuleBase" id="RU004326"/>
    </source>
</evidence>
<evidence type="ECO:0000256" key="2">
    <source>
        <dbReference type="ARBA" id="ARBA00022553"/>
    </source>
</evidence>
<dbReference type="HAMAP" id="MF_01554_B">
    <property type="entry name" value="GlmM_B"/>
    <property type="match status" value="1"/>
</dbReference>
<dbReference type="CDD" id="cd05802">
    <property type="entry name" value="GlmM"/>
    <property type="match status" value="1"/>
</dbReference>
<dbReference type="EMBL" id="JAGINP010000002">
    <property type="protein sequence ID" value="MBP2290928.1"/>
    <property type="molecule type" value="Genomic_DNA"/>
</dbReference>
<dbReference type="InterPro" id="IPR016055">
    <property type="entry name" value="A-D-PHexomutase_a/b/a-I/II/III"/>
</dbReference>
<dbReference type="InterPro" id="IPR006352">
    <property type="entry name" value="GlmM_bact"/>
</dbReference>
<evidence type="ECO:0000313" key="14">
    <source>
        <dbReference type="Proteomes" id="UP000781958"/>
    </source>
</evidence>
<evidence type="ECO:0000256" key="3">
    <source>
        <dbReference type="ARBA" id="ARBA00022723"/>
    </source>
</evidence>
<feature type="binding site" description="via phosphate group" evidence="6">
    <location>
        <position position="102"/>
    </location>
    <ligand>
        <name>Mg(2+)</name>
        <dbReference type="ChEBI" id="CHEBI:18420"/>
    </ligand>
</feature>
<evidence type="ECO:0000256" key="4">
    <source>
        <dbReference type="ARBA" id="ARBA00022842"/>
    </source>
</evidence>
<feature type="domain" description="Alpha-D-phosphohexomutase C-terminal" evidence="9">
    <location>
        <begin position="377"/>
        <end position="443"/>
    </location>
</feature>
<evidence type="ECO:0000256" key="6">
    <source>
        <dbReference type="HAMAP-Rule" id="MF_01554"/>
    </source>
</evidence>
<dbReference type="PANTHER" id="PTHR42946">
    <property type="entry name" value="PHOSPHOHEXOSE MUTASE"/>
    <property type="match status" value="1"/>
</dbReference>
<dbReference type="InterPro" id="IPR036900">
    <property type="entry name" value="A-D-PHexomutase_C_sf"/>
</dbReference>
<dbReference type="InterPro" id="IPR005843">
    <property type="entry name" value="A-D-PHexomutase_C"/>
</dbReference>
<name>A0ABS4SEC3_9PROT</name>
<dbReference type="InterPro" id="IPR005841">
    <property type="entry name" value="Alpha-D-phosphohexomutase_SF"/>
</dbReference>
<gene>
    <name evidence="6" type="primary">glmM</name>
    <name evidence="13" type="ORF">J2851_000670</name>
</gene>
<feature type="domain" description="Alpha-D-phosphohexomutase alpha/beta/alpha" evidence="10">
    <location>
        <begin position="4"/>
        <end position="135"/>
    </location>
</feature>
<dbReference type="PROSITE" id="PS00710">
    <property type="entry name" value="PGM_PMM"/>
    <property type="match status" value="1"/>
</dbReference>